<sequence>MVLEGLSSGTEKSYNESIRVDTIAPYQMIQNPDPPFNTLEQIEQIRNGPDNMNVNVRNYFDDKKNTSHYVALNDYWRFYEFDPLMLSTIAFEDPPIPGTNPMDSIVKLGTAHPLPEWNSSNHITFVSLVNLVPELKSHLRIFRILSPVEREQIAEIDMDKIPYMHSFGVSPNYAVFFAQPFFVTPYKLIIDHNPFDIFDWEKDAITKVYIVDLKSGDVKVLKTENMFFFHVVNSYEVGKSQIVVDISTFPDPSGIRSLDMKTLKNATARAQFKRALLKRYTIDLETDEIDVYVYECSPDIPFCNALDFPVINENYRYHKNCFVYGIVYSYDGIDQLHMALVKKDLCTGLRDKFWLINGHYLSEPIFVSTPEAVEEDDGILLMPVLDAVNMESYFAIFDAKDLTMINKVGLPVNNPFYTHGTFFKDLF</sequence>
<proteinExistence type="inferred from homology"/>
<evidence type="ECO:0000256" key="2">
    <source>
        <dbReference type="ARBA" id="ARBA00022723"/>
    </source>
</evidence>
<evidence type="ECO:0000313" key="6">
    <source>
        <dbReference type="EMBL" id="KAK3608995.1"/>
    </source>
</evidence>
<keyword evidence="4 5" id="KW-0408">Iron</keyword>
<comment type="caution">
    <text evidence="6">The sequence shown here is derived from an EMBL/GenBank/DDBJ whole genome shotgun (WGS) entry which is preliminary data.</text>
</comment>
<name>A0AAE0TFI3_9BIVA</name>
<keyword evidence="2 5" id="KW-0479">Metal-binding</keyword>
<feature type="binding site" evidence="5">
    <location>
        <position position="112"/>
    </location>
    <ligand>
        <name>Fe cation</name>
        <dbReference type="ChEBI" id="CHEBI:24875"/>
        <note>catalytic</note>
    </ligand>
</feature>
<dbReference type="Proteomes" id="UP001195483">
    <property type="component" value="Unassembled WGS sequence"/>
</dbReference>
<organism evidence="6 7">
    <name type="scientific">Potamilus streckersoni</name>
    <dbReference type="NCBI Taxonomy" id="2493646"/>
    <lineage>
        <taxon>Eukaryota</taxon>
        <taxon>Metazoa</taxon>
        <taxon>Spiralia</taxon>
        <taxon>Lophotrochozoa</taxon>
        <taxon>Mollusca</taxon>
        <taxon>Bivalvia</taxon>
        <taxon>Autobranchia</taxon>
        <taxon>Heteroconchia</taxon>
        <taxon>Palaeoheterodonta</taxon>
        <taxon>Unionida</taxon>
        <taxon>Unionoidea</taxon>
        <taxon>Unionidae</taxon>
        <taxon>Ambleminae</taxon>
        <taxon>Lampsilini</taxon>
        <taxon>Potamilus</taxon>
    </lineage>
</organism>
<reference evidence="6" key="1">
    <citation type="journal article" date="2021" name="Genome Biol. Evol.">
        <title>A High-Quality Reference Genome for a Parasitic Bivalve with Doubly Uniparental Inheritance (Bivalvia: Unionida).</title>
        <authorList>
            <person name="Smith C.H."/>
        </authorList>
    </citation>
    <scope>NUCLEOTIDE SEQUENCE</scope>
    <source>
        <strain evidence="6">CHS0354</strain>
    </source>
</reference>
<dbReference type="GO" id="GO:0003834">
    <property type="term" value="F:beta-carotene 15,15'-dioxygenase activity"/>
    <property type="evidence" value="ECO:0007669"/>
    <property type="project" value="TreeGrafter"/>
</dbReference>
<reference evidence="6" key="3">
    <citation type="submission" date="2023-05" db="EMBL/GenBank/DDBJ databases">
        <authorList>
            <person name="Smith C.H."/>
        </authorList>
    </citation>
    <scope>NUCLEOTIDE SEQUENCE</scope>
    <source>
        <strain evidence="6">CHS0354</strain>
        <tissue evidence="6">Mantle</tissue>
    </source>
</reference>
<dbReference type="InterPro" id="IPR004294">
    <property type="entry name" value="Carotenoid_Oase"/>
</dbReference>
<keyword evidence="3" id="KW-0560">Oxidoreductase</keyword>
<feature type="binding site" evidence="5">
    <location>
        <position position="419"/>
    </location>
    <ligand>
        <name>Fe cation</name>
        <dbReference type="ChEBI" id="CHEBI:24875"/>
        <note>catalytic</note>
    </ligand>
</feature>
<dbReference type="GO" id="GO:0042574">
    <property type="term" value="P:retinal metabolic process"/>
    <property type="evidence" value="ECO:0007669"/>
    <property type="project" value="TreeGrafter"/>
</dbReference>
<feature type="binding site" evidence="5">
    <location>
        <position position="165"/>
    </location>
    <ligand>
        <name>Fe cation</name>
        <dbReference type="ChEBI" id="CHEBI:24875"/>
        <note>catalytic</note>
    </ligand>
</feature>
<evidence type="ECO:0000256" key="1">
    <source>
        <dbReference type="ARBA" id="ARBA00006787"/>
    </source>
</evidence>
<protein>
    <submittedName>
        <fullName evidence="6">Uncharacterized protein</fullName>
    </submittedName>
</protein>
<dbReference type="PANTHER" id="PTHR10543">
    <property type="entry name" value="BETA-CAROTENE DIOXYGENASE"/>
    <property type="match status" value="1"/>
</dbReference>
<dbReference type="AlphaFoldDB" id="A0AAE0TFI3"/>
<dbReference type="PANTHER" id="PTHR10543:SF24">
    <property type="entry name" value="CAROTENOID ISOMEROOXYGENASE"/>
    <property type="match status" value="1"/>
</dbReference>
<reference evidence="6" key="2">
    <citation type="journal article" date="2021" name="Genome Biol. Evol.">
        <title>Developing a high-quality reference genome for a parasitic bivalve with doubly uniparental inheritance (Bivalvia: Unionida).</title>
        <authorList>
            <person name="Smith C.H."/>
        </authorList>
    </citation>
    <scope>NUCLEOTIDE SEQUENCE</scope>
    <source>
        <strain evidence="6">CHS0354</strain>
        <tissue evidence="6">Mantle</tissue>
    </source>
</reference>
<evidence type="ECO:0000256" key="5">
    <source>
        <dbReference type="PIRSR" id="PIRSR604294-1"/>
    </source>
</evidence>
<accession>A0AAE0TFI3</accession>
<feature type="binding site" evidence="5">
    <location>
        <position position="230"/>
    </location>
    <ligand>
        <name>Fe cation</name>
        <dbReference type="ChEBI" id="CHEBI:24875"/>
        <note>catalytic</note>
    </ligand>
</feature>
<evidence type="ECO:0000313" key="7">
    <source>
        <dbReference type="Proteomes" id="UP001195483"/>
    </source>
</evidence>
<keyword evidence="7" id="KW-1185">Reference proteome</keyword>
<gene>
    <name evidence="6" type="ORF">CHS0354_003894</name>
</gene>
<dbReference type="GO" id="GO:0046872">
    <property type="term" value="F:metal ion binding"/>
    <property type="evidence" value="ECO:0007669"/>
    <property type="project" value="UniProtKB-KW"/>
</dbReference>
<dbReference type="GO" id="GO:0010436">
    <property type="term" value="F:carotenoid dioxygenase activity"/>
    <property type="evidence" value="ECO:0007669"/>
    <property type="project" value="TreeGrafter"/>
</dbReference>
<comment type="cofactor">
    <cofactor evidence="5">
        <name>Fe(2+)</name>
        <dbReference type="ChEBI" id="CHEBI:29033"/>
    </cofactor>
    <text evidence="5">Binds 1 Fe(2+) ion per subunit.</text>
</comment>
<comment type="similarity">
    <text evidence="1">Belongs to the carotenoid oxygenase family.</text>
</comment>
<dbReference type="EMBL" id="JAEAOA010000302">
    <property type="protein sequence ID" value="KAK3608995.1"/>
    <property type="molecule type" value="Genomic_DNA"/>
</dbReference>
<evidence type="ECO:0000256" key="4">
    <source>
        <dbReference type="ARBA" id="ARBA00023004"/>
    </source>
</evidence>
<evidence type="ECO:0000256" key="3">
    <source>
        <dbReference type="ARBA" id="ARBA00023002"/>
    </source>
</evidence>
<dbReference type="Pfam" id="PF03055">
    <property type="entry name" value="RPE65"/>
    <property type="match status" value="1"/>
</dbReference>
<dbReference type="GO" id="GO:0016121">
    <property type="term" value="P:carotene catabolic process"/>
    <property type="evidence" value="ECO:0007669"/>
    <property type="project" value="TreeGrafter"/>
</dbReference>